<dbReference type="InterPro" id="IPR029026">
    <property type="entry name" value="tRNA_m1G_MTases_N"/>
</dbReference>
<keyword evidence="2 6" id="KW-0489">Methyltransferase</keyword>
<evidence type="ECO:0000256" key="2">
    <source>
        <dbReference type="ARBA" id="ARBA00022603"/>
    </source>
</evidence>
<evidence type="ECO:0000313" key="6">
    <source>
        <dbReference type="EMBL" id="AGQ19505.1"/>
    </source>
</evidence>
<comment type="similarity">
    <text evidence="1">Belongs to the class IV-like SAM-binding methyltransferase superfamily. RNA methyltransferase TrmH family.</text>
</comment>
<sequence length="243" mass="27519">MMVKMLDGIGKIVEGYNSVIAALENHRVEEIHIKEKNLQSKKIKDLIELADHKKIIIKVAKDNKNWKFKSSEYIGALCKPKKIFKDSELNRFLKSNFIVCDHIQDTNNLGAIARSAASFNFDVMCIPERRSARLNERTFKISSGGLEKIDIIEYKSIFTLIKKFQSMDIWTIGLDMNGAQSVENFDVGNQFLAFFIGSEENGLSNEIQNKLDEVLNISTTNKIESLNVSVAAGIAMQHIFIKN</sequence>
<dbReference type="CDD" id="cd18103">
    <property type="entry name" value="SpoU-like_RlmB"/>
    <property type="match status" value="1"/>
</dbReference>
<reference evidence="6" key="1">
    <citation type="journal article" date="2013" name="Sci. Rep.">
        <title>Metagenomics uncovers a new group of low GC and ultra-small marine Actinobacteria.</title>
        <authorList>
            <person name="Ghai R."/>
            <person name="Mizuno C.M."/>
            <person name="Picazo A."/>
            <person name="Camacho A."/>
            <person name="Rodriguez-Valera F."/>
        </authorList>
    </citation>
    <scope>NUCLEOTIDE SEQUENCE</scope>
</reference>
<accession>S5DRF2</accession>
<dbReference type="GO" id="GO:0003723">
    <property type="term" value="F:RNA binding"/>
    <property type="evidence" value="ECO:0007669"/>
    <property type="project" value="InterPro"/>
</dbReference>
<dbReference type="Pfam" id="PF08032">
    <property type="entry name" value="SpoU_sub_bind"/>
    <property type="match status" value="1"/>
</dbReference>
<feature type="domain" description="tRNA/rRNA methyltransferase SpoU type" evidence="4">
    <location>
        <begin position="97"/>
        <end position="236"/>
    </location>
</feature>
<dbReference type="PANTHER" id="PTHR46429:SF1">
    <property type="entry name" value="23S RRNA (GUANOSINE-2'-O-)-METHYLTRANSFERASE RLMB"/>
    <property type="match status" value="1"/>
</dbReference>
<dbReference type="GO" id="GO:0006396">
    <property type="term" value="P:RNA processing"/>
    <property type="evidence" value="ECO:0007669"/>
    <property type="project" value="InterPro"/>
</dbReference>
<dbReference type="GO" id="GO:0032259">
    <property type="term" value="P:methylation"/>
    <property type="evidence" value="ECO:0007669"/>
    <property type="project" value="UniProtKB-KW"/>
</dbReference>
<name>S5DRF2_9ACTN</name>
<proteinExistence type="inferred from homology"/>
<dbReference type="Pfam" id="PF00588">
    <property type="entry name" value="SpoU_methylase"/>
    <property type="match status" value="1"/>
</dbReference>
<dbReference type="Gene3D" id="3.40.1280.10">
    <property type="match status" value="1"/>
</dbReference>
<evidence type="ECO:0000256" key="3">
    <source>
        <dbReference type="ARBA" id="ARBA00022679"/>
    </source>
</evidence>
<evidence type="ECO:0000256" key="1">
    <source>
        <dbReference type="ARBA" id="ARBA00007228"/>
    </source>
</evidence>
<dbReference type="EMBL" id="KC811133">
    <property type="protein sequence ID" value="AGQ19505.1"/>
    <property type="molecule type" value="Genomic_DNA"/>
</dbReference>
<dbReference type="InterPro" id="IPR001537">
    <property type="entry name" value="SpoU_MeTrfase"/>
</dbReference>
<dbReference type="InterPro" id="IPR029064">
    <property type="entry name" value="Ribosomal_eL30-like_sf"/>
</dbReference>
<dbReference type="SUPFAM" id="SSF75217">
    <property type="entry name" value="alpha/beta knot"/>
    <property type="match status" value="1"/>
</dbReference>
<protein>
    <submittedName>
        <fullName evidence="6">rRNA methylases</fullName>
    </submittedName>
</protein>
<dbReference type="Gene3D" id="3.30.1330.30">
    <property type="match status" value="1"/>
</dbReference>
<organism evidence="6">
    <name type="scientific">Candidatus Actinomarina minuta</name>
    <dbReference type="NCBI Taxonomy" id="1389454"/>
    <lineage>
        <taxon>Bacteria</taxon>
        <taxon>Bacillati</taxon>
        <taxon>Actinomycetota</taxon>
        <taxon>Actinomycetes</taxon>
        <taxon>Candidatus Actinomarinidae</taxon>
        <taxon>Candidatus Actinomarinales</taxon>
        <taxon>Candidatus Actinomarineae</taxon>
        <taxon>Candidatus Actinomarinaceae</taxon>
        <taxon>Candidatus Actinomarina</taxon>
    </lineage>
</organism>
<dbReference type="InterPro" id="IPR013123">
    <property type="entry name" value="SpoU_subst-bd"/>
</dbReference>
<dbReference type="GO" id="GO:0005829">
    <property type="term" value="C:cytosol"/>
    <property type="evidence" value="ECO:0007669"/>
    <property type="project" value="TreeGrafter"/>
</dbReference>
<dbReference type="InterPro" id="IPR004441">
    <property type="entry name" value="rRNA_MeTrfase_TrmH"/>
</dbReference>
<keyword evidence="3" id="KW-0808">Transferase</keyword>
<dbReference type="GO" id="GO:0008173">
    <property type="term" value="F:RNA methyltransferase activity"/>
    <property type="evidence" value="ECO:0007669"/>
    <property type="project" value="InterPro"/>
</dbReference>
<dbReference type="PANTHER" id="PTHR46429">
    <property type="entry name" value="23S RRNA (GUANOSINE-2'-O-)-METHYLTRANSFERASE RLMB"/>
    <property type="match status" value="1"/>
</dbReference>
<feature type="domain" description="RNA 2-O ribose methyltransferase substrate binding" evidence="5">
    <location>
        <begin position="12"/>
        <end position="61"/>
    </location>
</feature>
<dbReference type="AlphaFoldDB" id="S5DRF2"/>
<dbReference type="InterPro" id="IPR029028">
    <property type="entry name" value="Alpha/beta_knot_MTases"/>
</dbReference>
<evidence type="ECO:0000259" key="4">
    <source>
        <dbReference type="Pfam" id="PF00588"/>
    </source>
</evidence>
<evidence type="ECO:0000259" key="5">
    <source>
        <dbReference type="Pfam" id="PF08032"/>
    </source>
</evidence>